<name>A0A1Y2B6H0_9FUNG</name>
<dbReference type="AlphaFoldDB" id="A0A1Y2B6H0"/>
<evidence type="ECO:0000256" key="1">
    <source>
        <dbReference type="SAM" id="MobiDB-lite"/>
    </source>
</evidence>
<feature type="compositionally biased region" description="Basic and acidic residues" evidence="1">
    <location>
        <begin position="1"/>
        <end position="10"/>
    </location>
</feature>
<reference evidence="2 3" key="1">
    <citation type="submission" date="2016-07" db="EMBL/GenBank/DDBJ databases">
        <title>Pervasive Adenine N6-methylation of Active Genes in Fungi.</title>
        <authorList>
            <consortium name="DOE Joint Genome Institute"/>
            <person name="Mondo S.J."/>
            <person name="Dannebaum R.O."/>
            <person name="Kuo R.C."/>
            <person name="Labutti K."/>
            <person name="Haridas S."/>
            <person name="Kuo A."/>
            <person name="Salamov A."/>
            <person name="Ahrendt S.R."/>
            <person name="Lipzen A."/>
            <person name="Sullivan W."/>
            <person name="Andreopoulos W.B."/>
            <person name="Clum A."/>
            <person name="Lindquist E."/>
            <person name="Daum C."/>
            <person name="Ramamoorthy G.K."/>
            <person name="Gryganskyi A."/>
            <person name="Culley D."/>
            <person name="Magnuson J.K."/>
            <person name="James T.Y."/>
            <person name="O'Malley M.A."/>
            <person name="Stajich J.E."/>
            <person name="Spatafora J.W."/>
            <person name="Visel A."/>
            <person name="Grigoriev I.V."/>
        </authorList>
    </citation>
    <scope>NUCLEOTIDE SEQUENCE [LARGE SCALE GENOMIC DNA]</scope>
    <source>
        <strain evidence="2 3">JEL800</strain>
    </source>
</reference>
<feature type="compositionally biased region" description="Low complexity" evidence="1">
    <location>
        <begin position="274"/>
        <end position="303"/>
    </location>
</feature>
<feature type="region of interest" description="Disordered" evidence="1">
    <location>
        <begin position="266"/>
        <end position="330"/>
    </location>
</feature>
<protein>
    <submittedName>
        <fullName evidence="2">Uncharacterized protein</fullName>
    </submittedName>
</protein>
<dbReference type="OrthoDB" id="2109530at2759"/>
<dbReference type="Proteomes" id="UP000193642">
    <property type="component" value="Unassembled WGS sequence"/>
</dbReference>
<feature type="non-terminal residue" evidence="2">
    <location>
        <position position="1"/>
    </location>
</feature>
<organism evidence="2 3">
    <name type="scientific">Rhizoclosmatium globosum</name>
    <dbReference type="NCBI Taxonomy" id="329046"/>
    <lineage>
        <taxon>Eukaryota</taxon>
        <taxon>Fungi</taxon>
        <taxon>Fungi incertae sedis</taxon>
        <taxon>Chytridiomycota</taxon>
        <taxon>Chytridiomycota incertae sedis</taxon>
        <taxon>Chytridiomycetes</taxon>
        <taxon>Chytridiales</taxon>
        <taxon>Chytriomycetaceae</taxon>
        <taxon>Rhizoclosmatium</taxon>
    </lineage>
</organism>
<feature type="region of interest" description="Disordered" evidence="1">
    <location>
        <begin position="360"/>
        <end position="399"/>
    </location>
</feature>
<evidence type="ECO:0000313" key="3">
    <source>
        <dbReference type="Proteomes" id="UP000193642"/>
    </source>
</evidence>
<dbReference type="EMBL" id="MCGO01000082">
    <property type="protein sequence ID" value="ORY30438.1"/>
    <property type="molecule type" value="Genomic_DNA"/>
</dbReference>
<feature type="region of interest" description="Disordered" evidence="1">
    <location>
        <begin position="1"/>
        <end position="44"/>
    </location>
</feature>
<gene>
    <name evidence="2" type="ORF">BCR33DRAFT_724273</name>
</gene>
<sequence>SADAARRIRDISVFARRPPHAHEDPLANLGPEGEANSDPSQNRYRRISDMDDHFTLSVAAGNVEWIYGILALTPHPHFDYSGLSISVVFVGASKTEWNDGLNPSGQTNTFCEIESVLIRDGDNFKVNSTDPILLPFVIPIRTHPESGGLPISFKSPSATIHYFIQFKFYFRGIKGFFSYNEVVVPVRVDDGIRVIFDSSGNRVGNVSLVRNTDSISVQNHGIVNDVDQPDKERSPNAAERLVLSQPRMFPDSYSAMMVARDSLEQDYGLPDYSPPSSMHSSSRQIEEAANSAPIPSSPPLAYSTDDPHPNSIPYLSLDSSSERPQESNSSTHLPLIILIIPPRLLNSLFRRAPGIPSGDIPSGASAVSPPSTASLPPLKEAPASASVLPSPPLSPPRQSIERTAGLFSSSLDGGVLRLATSSSTQSSPSLLRSFSEMTRRKSRVLLWWTIFHGPGRIPVDIFIKSLPLGHTIKEIQIRLNAVVSCIAHGVIKTDTEELANVDITSGFDGACYDCVDTGVWKQRVWLEVPDSEKLGQYATAFSAPLVRLKHRVTFRLLTEKKRRVLAASQGIYNLGSISVVLLRT</sequence>
<accession>A0A1Y2B6H0</accession>
<comment type="caution">
    <text evidence="2">The sequence shown here is derived from an EMBL/GenBank/DDBJ whole genome shotgun (WGS) entry which is preliminary data.</text>
</comment>
<keyword evidence="3" id="KW-1185">Reference proteome</keyword>
<evidence type="ECO:0000313" key="2">
    <source>
        <dbReference type="EMBL" id="ORY30438.1"/>
    </source>
</evidence>
<proteinExistence type="predicted"/>